<dbReference type="STRING" id="4533.J3KV72"/>
<feature type="compositionally biased region" description="Basic residues" evidence="1">
    <location>
        <begin position="162"/>
        <end position="177"/>
    </location>
</feature>
<evidence type="ECO:0000313" key="2">
    <source>
        <dbReference type="EnsemblPlants" id="OB0119G10050.1"/>
    </source>
</evidence>
<reference evidence="2" key="1">
    <citation type="submission" date="2015-06" db="UniProtKB">
        <authorList>
            <consortium name="EnsemblPlants"/>
        </authorList>
    </citation>
    <scope>IDENTIFICATION</scope>
</reference>
<proteinExistence type="predicted"/>
<protein>
    <submittedName>
        <fullName evidence="2">Uncharacterized protein</fullName>
    </submittedName>
</protein>
<dbReference type="Proteomes" id="UP000006038">
    <property type="component" value="Unassembled WGS sequence"/>
</dbReference>
<dbReference type="EnsemblPlants" id="OB0119G10050.1">
    <property type="protein sequence ID" value="OB0119G10050.1"/>
    <property type="gene ID" value="OB0119G10050"/>
</dbReference>
<feature type="region of interest" description="Disordered" evidence="1">
    <location>
        <begin position="48"/>
        <end position="94"/>
    </location>
</feature>
<evidence type="ECO:0000256" key="1">
    <source>
        <dbReference type="SAM" id="MobiDB-lite"/>
    </source>
</evidence>
<keyword evidence="3" id="KW-1185">Reference proteome</keyword>
<sequence>MAPPQMPPEYDRSHANAAMLFLTEVRGAMPAVYDELCMVLRDYAKDPAAPTAPADTGRPQPSRQVDRCDRIRRRGGRTGRAPGVRPAQGRSCTGTHPYLLRAIAGFLPKPACLPPPPHAAGGEQQQYHRPSSLKRKKRPRADNGATSGRNALELDGDGAATLHKKPRTARGGIKIKRHPLDGGEESESCWHFTGEESPDEAAGKFEKMLGFHAWYSKLVTTTRRAEELAEARHPRQGALAGLFADHQCHEILDQLFGGGWRTVEVVLDGGGGEHVDPTLATMLLLLKEKEDAAVDLMMRRRDKARYGAPAAANVSDRPRRRP</sequence>
<dbReference type="HOGENOM" id="CLU_864289_0_0_1"/>
<evidence type="ECO:0000313" key="3">
    <source>
        <dbReference type="Proteomes" id="UP000006038"/>
    </source>
</evidence>
<organism evidence="2">
    <name type="scientific">Oryza brachyantha</name>
    <name type="common">malo sina</name>
    <dbReference type="NCBI Taxonomy" id="4533"/>
    <lineage>
        <taxon>Eukaryota</taxon>
        <taxon>Viridiplantae</taxon>
        <taxon>Streptophyta</taxon>
        <taxon>Embryophyta</taxon>
        <taxon>Tracheophyta</taxon>
        <taxon>Spermatophyta</taxon>
        <taxon>Magnoliopsida</taxon>
        <taxon>Liliopsida</taxon>
        <taxon>Poales</taxon>
        <taxon>Poaceae</taxon>
        <taxon>BOP clade</taxon>
        <taxon>Oryzoideae</taxon>
        <taxon>Oryzeae</taxon>
        <taxon>Oryzinae</taxon>
        <taxon>Oryza</taxon>
    </lineage>
</organism>
<dbReference type="AlphaFoldDB" id="J3KV72"/>
<accession>J3KV72</accession>
<name>J3KV72_ORYBR</name>
<feature type="region of interest" description="Disordered" evidence="1">
    <location>
        <begin position="114"/>
        <end position="188"/>
    </location>
</feature>
<dbReference type="Gramene" id="OB0119G10050.1">
    <property type="protein sequence ID" value="OB0119G10050.1"/>
    <property type="gene ID" value="OB0119G10050"/>
</dbReference>